<organism evidence="14 15">
    <name type="scientific">Paenibacillus aquistagni</name>
    <dbReference type="NCBI Taxonomy" id="1852522"/>
    <lineage>
        <taxon>Bacteria</taxon>
        <taxon>Bacillati</taxon>
        <taxon>Bacillota</taxon>
        <taxon>Bacilli</taxon>
        <taxon>Bacillales</taxon>
        <taxon>Paenibacillaceae</taxon>
        <taxon>Paenibacillus</taxon>
    </lineage>
</organism>
<dbReference type="PANTHER" id="PTHR34220">
    <property type="entry name" value="SENSOR HISTIDINE KINASE YPDA"/>
    <property type="match status" value="1"/>
</dbReference>
<dbReference type="Proteomes" id="UP000193834">
    <property type="component" value="Unassembled WGS sequence"/>
</dbReference>
<name>A0A1X7KTQ0_9BACL</name>
<dbReference type="PROSITE" id="PS50885">
    <property type="entry name" value="HAMP"/>
    <property type="match status" value="1"/>
</dbReference>
<dbReference type="CDD" id="cd06225">
    <property type="entry name" value="HAMP"/>
    <property type="match status" value="1"/>
</dbReference>
<dbReference type="Gene3D" id="3.30.565.10">
    <property type="entry name" value="Histidine kinase-like ATPase, C-terminal domain"/>
    <property type="match status" value="1"/>
</dbReference>
<dbReference type="InterPro" id="IPR036890">
    <property type="entry name" value="HATPase_C_sf"/>
</dbReference>
<evidence type="ECO:0000256" key="4">
    <source>
        <dbReference type="ARBA" id="ARBA00022679"/>
    </source>
</evidence>
<keyword evidence="3" id="KW-0597">Phosphoprotein</keyword>
<dbReference type="AlphaFoldDB" id="A0A1X7KTQ0"/>
<evidence type="ECO:0000256" key="10">
    <source>
        <dbReference type="ARBA" id="ARBA00023012"/>
    </source>
</evidence>
<keyword evidence="11 12" id="KW-0472">Membrane</keyword>
<dbReference type="InterPro" id="IPR003594">
    <property type="entry name" value="HATPase_dom"/>
</dbReference>
<keyword evidence="8" id="KW-0067">ATP-binding</keyword>
<dbReference type="InterPro" id="IPR003660">
    <property type="entry name" value="HAMP_dom"/>
</dbReference>
<evidence type="ECO:0000256" key="2">
    <source>
        <dbReference type="ARBA" id="ARBA00022475"/>
    </source>
</evidence>
<evidence type="ECO:0000256" key="11">
    <source>
        <dbReference type="ARBA" id="ARBA00023136"/>
    </source>
</evidence>
<protein>
    <submittedName>
        <fullName evidence="14">Two-component system, sensor histidine kinase YesM</fullName>
    </submittedName>
</protein>
<dbReference type="Gene3D" id="6.10.340.10">
    <property type="match status" value="1"/>
</dbReference>
<dbReference type="InterPro" id="IPR050640">
    <property type="entry name" value="Bact_2-comp_sensor_kinase"/>
</dbReference>
<keyword evidence="2" id="KW-1003">Cell membrane</keyword>
<dbReference type="InterPro" id="IPR010559">
    <property type="entry name" value="Sig_transdc_His_kin_internal"/>
</dbReference>
<feature type="domain" description="HAMP" evidence="13">
    <location>
        <begin position="350"/>
        <end position="404"/>
    </location>
</feature>
<dbReference type="Pfam" id="PF00672">
    <property type="entry name" value="HAMP"/>
    <property type="match status" value="1"/>
</dbReference>
<gene>
    <name evidence="14" type="ORF">SAMN06295960_2698</name>
</gene>
<evidence type="ECO:0000256" key="12">
    <source>
        <dbReference type="SAM" id="Phobius"/>
    </source>
</evidence>
<dbReference type="SUPFAM" id="SSF158472">
    <property type="entry name" value="HAMP domain-like"/>
    <property type="match status" value="1"/>
</dbReference>
<dbReference type="GO" id="GO:0005886">
    <property type="term" value="C:plasma membrane"/>
    <property type="evidence" value="ECO:0007669"/>
    <property type="project" value="UniProtKB-SubCell"/>
</dbReference>
<keyword evidence="4" id="KW-0808">Transferase</keyword>
<comment type="subcellular location">
    <subcellularLocation>
        <location evidence="1">Cell membrane</location>
        <topology evidence="1">Multi-pass membrane protein</topology>
    </subcellularLocation>
</comment>
<keyword evidence="9 12" id="KW-1133">Transmembrane helix</keyword>
<dbReference type="Pfam" id="PF06580">
    <property type="entry name" value="His_kinase"/>
    <property type="match status" value="1"/>
</dbReference>
<dbReference type="SUPFAM" id="SSF55874">
    <property type="entry name" value="ATPase domain of HSP90 chaperone/DNA topoisomerase II/histidine kinase"/>
    <property type="match status" value="1"/>
</dbReference>
<feature type="transmembrane region" description="Helical" evidence="12">
    <location>
        <begin position="20"/>
        <end position="38"/>
    </location>
</feature>
<accession>A0A1X7KTQ0</accession>
<keyword evidence="7 14" id="KW-0418">Kinase</keyword>
<keyword evidence="6" id="KW-0547">Nucleotide-binding</keyword>
<dbReference type="PANTHER" id="PTHR34220:SF11">
    <property type="entry name" value="SENSOR PROTEIN KINASE HPTS"/>
    <property type="match status" value="1"/>
</dbReference>
<evidence type="ECO:0000256" key="9">
    <source>
        <dbReference type="ARBA" id="ARBA00022989"/>
    </source>
</evidence>
<evidence type="ECO:0000256" key="6">
    <source>
        <dbReference type="ARBA" id="ARBA00022741"/>
    </source>
</evidence>
<keyword evidence="15" id="KW-1185">Reference proteome</keyword>
<dbReference type="GO" id="GO:0000155">
    <property type="term" value="F:phosphorelay sensor kinase activity"/>
    <property type="evidence" value="ECO:0007669"/>
    <property type="project" value="InterPro"/>
</dbReference>
<dbReference type="Pfam" id="PF02518">
    <property type="entry name" value="HATPase_c"/>
    <property type="match status" value="1"/>
</dbReference>
<keyword evidence="10" id="KW-0902">Two-component regulatory system</keyword>
<evidence type="ECO:0000256" key="3">
    <source>
        <dbReference type="ARBA" id="ARBA00022553"/>
    </source>
</evidence>
<evidence type="ECO:0000256" key="5">
    <source>
        <dbReference type="ARBA" id="ARBA00022692"/>
    </source>
</evidence>
<dbReference type="OrthoDB" id="9776552at2"/>
<proteinExistence type="predicted"/>
<evidence type="ECO:0000313" key="14">
    <source>
        <dbReference type="EMBL" id="SMG44922.1"/>
    </source>
</evidence>
<evidence type="ECO:0000256" key="1">
    <source>
        <dbReference type="ARBA" id="ARBA00004651"/>
    </source>
</evidence>
<dbReference type="GO" id="GO:0005524">
    <property type="term" value="F:ATP binding"/>
    <property type="evidence" value="ECO:0007669"/>
    <property type="project" value="UniProtKB-KW"/>
</dbReference>
<reference evidence="14 15" key="1">
    <citation type="submission" date="2017-04" db="EMBL/GenBank/DDBJ databases">
        <authorList>
            <person name="Afonso C.L."/>
            <person name="Miller P.J."/>
            <person name="Scott M.A."/>
            <person name="Spackman E."/>
            <person name="Goraichik I."/>
            <person name="Dimitrov K.M."/>
            <person name="Suarez D.L."/>
            <person name="Swayne D.E."/>
        </authorList>
    </citation>
    <scope>NUCLEOTIDE SEQUENCE [LARGE SCALE GENOMIC DNA]</scope>
    <source>
        <strain evidence="14 15">11</strain>
    </source>
</reference>
<dbReference type="SMART" id="SM00304">
    <property type="entry name" value="HAMP"/>
    <property type="match status" value="1"/>
</dbReference>
<sequence>MFSRIYQKHFKRKVFNKLILIYTVITIASLVTLAVFAYQSVARDEINNSVLDQQRHVDQMNRFLNQKVENAQVLLQQLYQDNTLIGDAVYFLENGYESYIRYRLDQFSGSMSTYQRDFDSFYTNAFYRDSDIKNIILFSNPLTFAYMYTDNGRNNKLYDWENGHASEAFLRDRYRDGVVKLPSEANGTDQHAIGLGDPEQRYSYGNQLVTVTNRIYNSTTLTTVGTISVDFSTAGLGSLVEDNSRGARYAVLNDEGKFVYHTSNWKLDSFNKQAKDILHLHQNQPERIKLEQDGWTYVTVSKINKLGLTVIAMLPQKGATAHLTTLRNTIGIVSLVCTVGVLLLTILAMSRLSKRTQSIVHAMKQVQEGNLDNPIMVKEDSEDELGLIAKQFNRMCEDLNLYINRVYKSELKQKQAELVALQAQIKPHFLYNTLEVIRMRAVAKGAHDVGEMIYNLALLFRHMIKDKAMISLNEEIENCKRYLELTRLRYRDKLQYTIQVEEGLLGYPIMKLSIQPIIENYLIHGLGLDRADNHIAIEAAKTKDALVITVTDNGQGIEPQRLAALQQELLESDLKDEGSLGLKNVLNRLKILYGEEAQLTINSTVDVGTTVTLTFPLI</sequence>
<dbReference type="RefSeq" id="WP_085494865.1">
    <property type="nucleotide sequence ID" value="NZ_FXAZ01000003.1"/>
</dbReference>
<evidence type="ECO:0000256" key="7">
    <source>
        <dbReference type="ARBA" id="ARBA00022777"/>
    </source>
</evidence>
<dbReference type="STRING" id="1852522.SAMN06295960_2698"/>
<keyword evidence="5 12" id="KW-0812">Transmembrane</keyword>
<dbReference type="EMBL" id="FXAZ01000003">
    <property type="protein sequence ID" value="SMG44922.1"/>
    <property type="molecule type" value="Genomic_DNA"/>
</dbReference>
<evidence type="ECO:0000259" key="13">
    <source>
        <dbReference type="PROSITE" id="PS50885"/>
    </source>
</evidence>
<evidence type="ECO:0000313" key="15">
    <source>
        <dbReference type="Proteomes" id="UP000193834"/>
    </source>
</evidence>
<evidence type="ECO:0000256" key="8">
    <source>
        <dbReference type="ARBA" id="ARBA00022840"/>
    </source>
</evidence>